<gene>
    <name evidence="2" type="ORF">UU77_C0040G0003</name>
</gene>
<feature type="domain" description="YokE-like PH" evidence="1">
    <location>
        <begin position="29"/>
        <end position="90"/>
    </location>
</feature>
<comment type="caution">
    <text evidence="2">The sequence shown here is derived from an EMBL/GenBank/DDBJ whole genome shotgun (WGS) entry which is preliminary data.</text>
</comment>
<reference evidence="2 3" key="1">
    <citation type="journal article" date="2015" name="Nature">
        <title>rRNA introns, odd ribosomes, and small enigmatic genomes across a large radiation of phyla.</title>
        <authorList>
            <person name="Brown C.T."/>
            <person name="Hug L.A."/>
            <person name="Thomas B.C."/>
            <person name="Sharon I."/>
            <person name="Castelle C.J."/>
            <person name="Singh A."/>
            <person name="Wilkins M.J."/>
            <person name="Williams K.H."/>
            <person name="Banfield J.F."/>
        </authorList>
    </citation>
    <scope>NUCLEOTIDE SEQUENCE [LARGE SCALE GENOMIC DNA]</scope>
</reference>
<proteinExistence type="predicted"/>
<dbReference type="Proteomes" id="UP000034507">
    <property type="component" value="Unassembled WGS sequence"/>
</dbReference>
<protein>
    <recommendedName>
        <fullName evidence="1">YokE-like PH domain-containing protein</fullName>
    </recommendedName>
</protein>
<accession>A0A0G0X418</accession>
<organism evidence="2 3">
    <name type="scientific">candidate division WWE3 bacterium GW2011_GWC1_41_7</name>
    <dbReference type="NCBI Taxonomy" id="1619119"/>
    <lineage>
        <taxon>Bacteria</taxon>
        <taxon>Katanobacteria</taxon>
    </lineage>
</organism>
<sequence length="149" mass="17395">MSTLLLELAGNRELNRTMWPPRLLVYDDLLVYRKRRFFRINEITIAYAHIAQVFLVRGIFFASLEIDTSAGQNVKIKYIPKKIAIKAKTIIDRKIYNSLAKHKSDPVTTISHPEAFEKSLNRLRELLSKGKITKREFEQRKSHLLKGLE</sequence>
<evidence type="ECO:0000259" key="1">
    <source>
        <dbReference type="Pfam" id="PF14470"/>
    </source>
</evidence>
<evidence type="ECO:0000313" key="3">
    <source>
        <dbReference type="Proteomes" id="UP000034507"/>
    </source>
</evidence>
<name>A0A0G0X418_UNCKA</name>
<evidence type="ECO:0000313" key="2">
    <source>
        <dbReference type="EMBL" id="KKS19720.1"/>
    </source>
</evidence>
<dbReference type="AlphaFoldDB" id="A0A0G0X418"/>
<dbReference type="EMBL" id="LCBX01000040">
    <property type="protein sequence ID" value="KKS19720.1"/>
    <property type="molecule type" value="Genomic_DNA"/>
</dbReference>
<dbReference type="Pfam" id="PF14470">
    <property type="entry name" value="bPH_3"/>
    <property type="match status" value="1"/>
</dbReference>
<dbReference type="InterPro" id="IPR039519">
    <property type="entry name" value="YokE-like_PH"/>
</dbReference>